<organism evidence="1 2">
    <name type="scientific">Paramuribaculum intestinale</name>
    <dbReference type="NCBI Taxonomy" id="2094151"/>
    <lineage>
        <taxon>Bacteria</taxon>
        <taxon>Pseudomonadati</taxon>
        <taxon>Bacteroidota</taxon>
        <taxon>Bacteroidia</taxon>
        <taxon>Bacteroidales</taxon>
        <taxon>Muribaculaceae</taxon>
        <taxon>Paramuribaculum</taxon>
    </lineage>
</organism>
<dbReference type="Gene3D" id="3.40.50.1000">
    <property type="entry name" value="HAD superfamily/HAD-like"/>
    <property type="match status" value="1"/>
</dbReference>
<dbReference type="PANTHER" id="PTHR10000">
    <property type="entry name" value="PHOSPHOSERINE PHOSPHATASE"/>
    <property type="match status" value="1"/>
</dbReference>
<keyword evidence="2" id="KW-1185">Reference proteome</keyword>
<evidence type="ECO:0000313" key="1">
    <source>
        <dbReference type="EMBL" id="PWB09443.1"/>
    </source>
</evidence>
<dbReference type="NCBIfam" id="TIGR01484">
    <property type="entry name" value="HAD-SF-IIB"/>
    <property type="match status" value="1"/>
</dbReference>
<gene>
    <name evidence="1" type="ORF">C5O25_02065</name>
</gene>
<dbReference type="GO" id="GO:0016791">
    <property type="term" value="F:phosphatase activity"/>
    <property type="evidence" value="ECO:0007669"/>
    <property type="project" value="TreeGrafter"/>
</dbReference>
<keyword evidence="1" id="KW-0378">Hydrolase</keyword>
<name>A0A2V1IWU3_9BACT</name>
<dbReference type="GO" id="GO:0005829">
    <property type="term" value="C:cytosol"/>
    <property type="evidence" value="ECO:0007669"/>
    <property type="project" value="TreeGrafter"/>
</dbReference>
<dbReference type="InterPro" id="IPR036412">
    <property type="entry name" value="HAD-like_sf"/>
</dbReference>
<dbReference type="EMBL" id="PUBV01000002">
    <property type="protein sequence ID" value="PWB09443.1"/>
    <property type="molecule type" value="Genomic_DNA"/>
</dbReference>
<dbReference type="AlphaFoldDB" id="A0A2V1IWU3"/>
<proteinExistence type="predicted"/>
<dbReference type="Gene3D" id="3.30.1240.10">
    <property type="match status" value="1"/>
</dbReference>
<dbReference type="SUPFAM" id="SSF56784">
    <property type="entry name" value="HAD-like"/>
    <property type="match status" value="1"/>
</dbReference>
<dbReference type="Pfam" id="PF08282">
    <property type="entry name" value="Hydrolase_3"/>
    <property type="match status" value="1"/>
</dbReference>
<evidence type="ECO:0000313" key="2">
    <source>
        <dbReference type="Proteomes" id="UP000244925"/>
    </source>
</evidence>
<comment type="caution">
    <text evidence="1">The sequence shown here is derived from an EMBL/GenBank/DDBJ whole genome shotgun (WGS) entry which is preliminary data.</text>
</comment>
<dbReference type="Proteomes" id="UP000244925">
    <property type="component" value="Unassembled WGS sequence"/>
</dbReference>
<sequence>MPPTISHDPISATFAKHICYIYNTISAISAIYLTMDDVTHSDMLCEAARRHLFVTDLDGTLLDNEGRVPPMTARVISDLSHMGALITVATARTPATVDRILAHTFTRLPLIVMTGAALWDRPHRCYADPRSIAPDLAGEAYRLCLSAGLSPFVYNLTDDGMLHVHHVGDISPLEQRFIRDRSQLLLKQFHFHSEMAPTSSFDATMLLLAMGPVEDVMKLGETMRLSIGLTVQAYPDNYDPRQGVLEVFAQGVSKAAAVRAMAERTGAEWVTVFGDNLNDLPMMEVADEAVAVANAMPEVIERADTVIGPNSEESVARYILESLGLVDCNDRH</sequence>
<accession>A0A2V1IWU3</accession>
<dbReference type="PANTHER" id="PTHR10000:SF8">
    <property type="entry name" value="HAD SUPERFAMILY HYDROLASE-LIKE, TYPE 3"/>
    <property type="match status" value="1"/>
</dbReference>
<dbReference type="InterPro" id="IPR006379">
    <property type="entry name" value="HAD-SF_hydro_IIB"/>
</dbReference>
<dbReference type="InterPro" id="IPR023214">
    <property type="entry name" value="HAD_sf"/>
</dbReference>
<dbReference type="GO" id="GO:0000287">
    <property type="term" value="F:magnesium ion binding"/>
    <property type="evidence" value="ECO:0007669"/>
    <property type="project" value="TreeGrafter"/>
</dbReference>
<protein>
    <submittedName>
        <fullName evidence="1">HAD-IIB family hydrolase</fullName>
    </submittedName>
</protein>
<reference evidence="2" key="1">
    <citation type="submission" date="2018-02" db="EMBL/GenBank/DDBJ databases">
        <authorList>
            <person name="Clavel T."/>
            <person name="Strowig T."/>
        </authorList>
    </citation>
    <scope>NUCLEOTIDE SEQUENCE [LARGE SCALE GENOMIC DNA]</scope>
    <source>
        <strain evidence="2">DSM 100764</strain>
    </source>
</reference>